<reference evidence="4 5" key="1">
    <citation type="journal article" date="2019" name="Int. J. Syst. Evol. Microbiol.">
        <title>The Global Catalogue of Microorganisms (GCM) 10K type strain sequencing project: providing services to taxonomists for standard genome sequencing and annotation.</title>
        <authorList>
            <consortium name="The Broad Institute Genomics Platform"/>
            <consortium name="The Broad Institute Genome Sequencing Center for Infectious Disease"/>
            <person name="Wu L."/>
            <person name="Ma J."/>
        </authorList>
    </citation>
    <scope>NUCLEOTIDE SEQUENCE [LARGE SCALE GENOMIC DNA]</scope>
    <source>
        <strain evidence="4 5">JCM 15900</strain>
    </source>
</reference>
<dbReference type="PROSITE" id="PS00455">
    <property type="entry name" value="AMP_BINDING"/>
    <property type="match status" value="1"/>
</dbReference>
<feature type="domain" description="AMP-binding enzyme C-terminal" evidence="3">
    <location>
        <begin position="422"/>
        <end position="497"/>
    </location>
</feature>
<dbReference type="InterPro" id="IPR000873">
    <property type="entry name" value="AMP-dep_synth/lig_dom"/>
</dbReference>
<proteinExistence type="predicted"/>
<dbReference type="GO" id="GO:0016874">
    <property type="term" value="F:ligase activity"/>
    <property type="evidence" value="ECO:0007669"/>
    <property type="project" value="UniProtKB-KW"/>
</dbReference>
<feature type="compositionally biased region" description="Low complexity" evidence="1">
    <location>
        <begin position="517"/>
        <end position="531"/>
    </location>
</feature>
<dbReference type="Gene3D" id="3.30.300.30">
    <property type="match status" value="1"/>
</dbReference>
<evidence type="ECO:0000259" key="2">
    <source>
        <dbReference type="Pfam" id="PF00501"/>
    </source>
</evidence>
<dbReference type="InterPro" id="IPR020845">
    <property type="entry name" value="AMP-binding_CS"/>
</dbReference>
<dbReference type="Pfam" id="PF13193">
    <property type="entry name" value="AMP-binding_C"/>
    <property type="match status" value="1"/>
</dbReference>
<keyword evidence="5" id="KW-1185">Reference proteome</keyword>
<dbReference type="InterPro" id="IPR050237">
    <property type="entry name" value="ATP-dep_AMP-bd_enzyme"/>
</dbReference>
<dbReference type="Gene3D" id="3.40.50.12780">
    <property type="entry name" value="N-terminal domain of ligase-like"/>
    <property type="match status" value="1"/>
</dbReference>
<dbReference type="InterPro" id="IPR042099">
    <property type="entry name" value="ANL_N_sf"/>
</dbReference>
<evidence type="ECO:0000313" key="4">
    <source>
        <dbReference type="EMBL" id="GAA2096362.1"/>
    </source>
</evidence>
<gene>
    <name evidence="4" type="ORF">GCM10009823_16430</name>
</gene>
<evidence type="ECO:0000256" key="1">
    <source>
        <dbReference type="SAM" id="MobiDB-lite"/>
    </source>
</evidence>
<dbReference type="InterPro" id="IPR025110">
    <property type="entry name" value="AMP-bd_C"/>
</dbReference>
<comment type="caution">
    <text evidence="4">The sequence shown here is derived from an EMBL/GenBank/DDBJ whole genome shotgun (WGS) entry which is preliminary data.</text>
</comment>
<feature type="region of interest" description="Disordered" evidence="1">
    <location>
        <begin position="517"/>
        <end position="537"/>
    </location>
</feature>
<keyword evidence="4" id="KW-0436">Ligase</keyword>
<dbReference type="RefSeq" id="WP_344336851.1">
    <property type="nucleotide sequence ID" value="NZ_BAAAPZ010000006.1"/>
</dbReference>
<dbReference type="NCBIfam" id="NF004837">
    <property type="entry name" value="PRK06187.1"/>
    <property type="match status" value="1"/>
</dbReference>
<dbReference type="PANTHER" id="PTHR43767:SF1">
    <property type="entry name" value="NONRIBOSOMAL PEPTIDE SYNTHASE PES1 (EUROFUNG)-RELATED"/>
    <property type="match status" value="1"/>
</dbReference>
<dbReference type="EMBL" id="BAAAPZ010000006">
    <property type="protein sequence ID" value="GAA2096362.1"/>
    <property type="molecule type" value="Genomic_DNA"/>
</dbReference>
<name>A0ABN2WQI1_9MICO</name>
<organism evidence="4 5">
    <name type="scientific">Brevibacterium salitolerans</name>
    <dbReference type="NCBI Taxonomy" id="1403566"/>
    <lineage>
        <taxon>Bacteria</taxon>
        <taxon>Bacillati</taxon>
        <taxon>Actinomycetota</taxon>
        <taxon>Actinomycetes</taxon>
        <taxon>Micrococcales</taxon>
        <taxon>Brevibacteriaceae</taxon>
        <taxon>Brevibacterium</taxon>
    </lineage>
</organism>
<sequence>MELTQSLHRNLQQRPDAAAVVDGEVELSWRELVDEVARLAAALRAHGVEPGDRVGILAENSVRVVEHVFACAWAGTVATPVNYRWSVAEMAGQIEEAEVAVLLVGDGFAGAAVALRERCACLTVLVHAGGGSAPAGFADVREWIAGAAPMADARLPADALALLLYTGGTTGEPKGVMLSARSVMTSALGTFASTGLPNRAERCLVISPLFHLAALGNLLGHMMIGSTIVVVPGFDPAAVAELIHRHRITTLTMVPTMIAWMLDHLEEGEEERLRTLRTVSYGAESISPELLRRLRARLPGISLSQRYGMTELGPVATSLRPDDHSDPALLASVGRAAPHAEVRIVDSLDREVPVGEVGEITVRGDNVMLGYWKHPEETARALRGGWMHTGDAGRMDENGYLFLADRLKDMIISGGENVYSAEVEKALAEHPDIAQIAVIGVPDERFGERVHAVVVPREGAHPSLEELRGFGAERLARYKLPRSVQLVERMPLSPVGKILKRELRDTAAEAAGVTVPTATGERGAAEAAASAERGDGG</sequence>
<dbReference type="InterPro" id="IPR045851">
    <property type="entry name" value="AMP-bd_C_sf"/>
</dbReference>
<protein>
    <submittedName>
        <fullName evidence="4">Long-chain fatty acid--CoA ligase</fullName>
    </submittedName>
</protein>
<feature type="domain" description="AMP-dependent synthetase/ligase" evidence="2">
    <location>
        <begin position="8"/>
        <end position="372"/>
    </location>
</feature>
<dbReference type="Pfam" id="PF00501">
    <property type="entry name" value="AMP-binding"/>
    <property type="match status" value="1"/>
</dbReference>
<dbReference type="Proteomes" id="UP001500984">
    <property type="component" value="Unassembled WGS sequence"/>
</dbReference>
<dbReference type="PANTHER" id="PTHR43767">
    <property type="entry name" value="LONG-CHAIN-FATTY-ACID--COA LIGASE"/>
    <property type="match status" value="1"/>
</dbReference>
<dbReference type="SUPFAM" id="SSF56801">
    <property type="entry name" value="Acetyl-CoA synthetase-like"/>
    <property type="match status" value="1"/>
</dbReference>
<evidence type="ECO:0000259" key="3">
    <source>
        <dbReference type="Pfam" id="PF13193"/>
    </source>
</evidence>
<evidence type="ECO:0000313" key="5">
    <source>
        <dbReference type="Proteomes" id="UP001500984"/>
    </source>
</evidence>
<accession>A0ABN2WQI1</accession>